<dbReference type="CDD" id="cd00959">
    <property type="entry name" value="DeoC"/>
    <property type="match status" value="1"/>
</dbReference>
<dbReference type="HAMAP" id="MF_00114">
    <property type="entry name" value="DeoC_type1"/>
    <property type="match status" value="1"/>
</dbReference>
<gene>
    <name evidence="8" type="ORF">S01H4_03522</name>
</gene>
<reference evidence="8" key="1">
    <citation type="journal article" date="2014" name="Front. Microbiol.">
        <title>High frequency of phylogenetically diverse reductive dehalogenase-homologous genes in deep subseafloor sedimentary metagenomes.</title>
        <authorList>
            <person name="Kawai M."/>
            <person name="Futagami T."/>
            <person name="Toyoda A."/>
            <person name="Takaki Y."/>
            <person name="Nishi S."/>
            <person name="Hori S."/>
            <person name="Arai W."/>
            <person name="Tsubouchi T."/>
            <person name="Morono Y."/>
            <person name="Uchiyama I."/>
            <person name="Ito T."/>
            <person name="Fujiyama A."/>
            <person name="Inagaki F."/>
            <person name="Takami H."/>
        </authorList>
    </citation>
    <scope>NUCLEOTIDE SEQUENCE</scope>
    <source>
        <strain evidence="8">Expedition CK06-06</strain>
    </source>
</reference>
<comment type="catalytic activity">
    <reaction evidence="7">
        <text>2-deoxy-D-ribose 5-phosphate = D-glyceraldehyde 3-phosphate + acetaldehyde</text>
        <dbReference type="Rhea" id="RHEA:12821"/>
        <dbReference type="ChEBI" id="CHEBI:15343"/>
        <dbReference type="ChEBI" id="CHEBI:59776"/>
        <dbReference type="ChEBI" id="CHEBI:62877"/>
        <dbReference type="EC" id="4.1.2.4"/>
    </reaction>
</comment>
<dbReference type="PIRSF" id="PIRSF001357">
    <property type="entry name" value="DeoC"/>
    <property type="match status" value="1"/>
</dbReference>
<evidence type="ECO:0000256" key="6">
    <source>
        <dbReference type="ARBA" id="ARBA00032755"/>
    </source>
</evidence>
<dbReference type="AlphaFoldDB" id="X0ZII3"/>
<dbReference type="EMBL" id="BART01000870">
    <property type="protein sequence ID" value="GAG57922.1"/>
    <property type="molecule type" value="Genomic_DNA"/>
</dbReference>
<keyword evidence="4" id="KW-0456">Lyase</keyword>
<dbReference type="Gene3D" id="3.20.20.70">
    <property type="entry name" value="Aldolase class I"/>
    <property type="match status" value="1"/>
</dbReference>
<dbReference type="Pfam" id="PF01791">
    <property type="entry name" value="DeoC"/>
    <property type="match status" value="1"/>
</dbReference>
<proteinExistence type="inferred from homology"/>
<dbReference type="InterPro" id="IPR011343">
    <property type="entry name" value="DeoC"/>
</dbReference>
<evidence type="ECO:0000256" key="2">
    <source>
        <dbReference type="ARBA" id="ARBA00012515"/>
    </source>
</evidence>
<dbReference type="InterPro" id="IPR013785">
    <property type="entry name" value="Aldolase_TIM"/>
</dbReference>
<sequence>MIEISKKKLSKMIDHTNLKPDATQQDIINLCKEAKEYGFCAVCISPMYISLAHELLKDTDVKVDSVAGFPLGYTFTKVKAFETKKLIESGADETDMVINLIALKQKNYSLVLDDIKAVVKAAKGKTVKVILETCYLTDKQIIKACKLSKEAGAHFIKTSTGFGPSGAKVEHVKLMRETVGEKMGVKAAGGIRTFDDAIRFIKAGANRIGTSSGVAIIEGFEK</sequence>
<keyword evidence="5" id="KW-0704">Schiff base</keyword>
<dbReference type="GO" id="GO:0016052">
    <property type="term" value="P:carbohydrate catabolic process"/>
    <property type="evidence" value="ECO:0007669"/>
    <property type="project" value="TreeGrafter"/>
</dbReference>
<organism evidence="8">
    <name type="scientific">marine sediment metagenome</name>
    <dbReference type="NCBI Taxonomy" id="412755"/>
    <lineage>
        <taxon>unclassified sequences</taxon>
        <taxon>metagenomes</taxon>
        <taxon>ecological metagenomes</taxon>
    </lineage>
</organism>
<evidence type="ECO:0000313" key="8">
    <source>
        <dbReference type="EMBL" id="GAG57922.1"/>
    </source>
</evidence>
<comment type="caution">
    <text evidence="8">The sequence shown here is derived from an EMBL/GenBank/DDBJ whole genome shotgun (WGS) entry which is preliminary data.</text>
</comment>
<dbReference type="GO" id="GO:0009264">
    <property type="term" value="P:deoxyribonucleotide catabolic process"/>
    <property type="evidence" value="ECO:0007669"/>
    <property type="project" value="InterPro"/>
</dbReference>
<dbReference type="GO" id="GO:0004139">
    <property type="term" value="F:deoxyribose-phosphate aldolase activity"/>
    <property type="evidence" value="ECO:0007669"/>
    <property type="project" value="UniProtKB-EC"/>
</dbReference>
<evidence type="ECO:0000256" key="3">
    <source>
        <dbReference type="ARBA" id="ARBA00022490"/>
    </source>
</evidence>
<name>X0ZII3_9ZZZZ</name>
<accession>X0ZII3</accession>
<evidence type="ECO:0000256" key="4">
    <source>
        <dbReference type="ARBA" id="ARBA00023239"/>
    </source>
</evidence>
<dbReference type="NCBIfam" id="TIGR00126">
    <property type="entry name" value="deoC"/>
    <property type="match status" value="1"/>
</dbReference>
<dbReference type="PANTHER" id="PTHR10889:SF1">
    <property type="entry name" value="DEOXYRIBOSE-PHOSPHATE ALDOLASE"/>
    <property type="match status" value="1"/>
</dbReference>
<dbReference type="PANTHER" id="PTHR10889">
    <property type="entry name" value="DEOXYRIBOSE-PHOSPHATE ALDOLASE"/>
    <property type="match status" value="1"/>
</dbReference>
<evidence type="ECO:0000256" key="5">
    <source>
        <dbReference type="ARBA" id="ARBA00023270"/>
    </source>
</evidence>
<protein>
    <recommendedName>
        <fullName evidence="2">deoxyribose-phosphate aldolase</fullName>
        <ecNumber evidence="2">4.1.2.4</ecNumber>
    </recommendedName>
    <alternativeName>
        <fullName evidence="6">2-deoxy-D-ribose 5-phosphate aldolase</fullName>
    </alternativeName>
</protein>
<dbReference type="InterPro" id="IPR002915">
    <property type="entry name" value="DeoC/FbaB/LacD_aldolase"/>
</dbReference>
<dbReference type="EC" id="4.1.2.4" evidence="2"/>
<dbReference type="SMART" id="SM01133">
    <property type="entry name" value="DeoC"/>
    <property type="match status" value="1"/>
</dbReference>
<dbReference type="GO" id="GO:0005737">
    <property type="term" value="C:cytoplasm"/>
    <property type="evidence" value="ECO:0007669"/>
    <property type="project" value="InterPro"/>
</dbReference>
<comment type="similarity">
    <text evidence="1">Belongs to the DeoC/FbaB aldolase family. DeoC type 1 subfamily.</text>
</comment>
<dbReference type="FunFam" id="3.20.20.70:FF:000044">
    <property type="entry name" value="Deoxyribose-phosphate aldolase"/>
    <property type="match status" value="1"/>
</dbReference>
<dbReference type="InterPro" id="IPR028581">
    <property type="entry name" value="DeoC_typeI"/>
</dbReference>
<evidence type="ECO:0000256" key="1">
    <source>
        <dbReference type="ARBA" id="ARBA00010936"/>
    </source>
</evidence>
<evidence type="ECO:0000256" key="7">
    <source>
        <dbReference type="ARBA" id="ARBA00048791"/>
    </source>
</evidence>
<keyword evidence="3" id="KW-0963">Cytoplasm</keyword>
<dbReference type="SUPFAM" id="SSF51569">
    <property type="entry name" value="Aldolase"/>
    <property type="match status" value="1"/>
</dbReference>